<protein>
    <submittedName>
        <fullName evidence="1">Uncharacterized protein</fullName>
    </submittedName>
</protein>
<name>A0A1G7WQV5_9BURK</name>
<proteinExistence type="predicted"/>
<reference evidence="1 2" key="1">
    <citation type="submission" date="2016-10" db="EMBL/GenBank/DDBJ databases">
        <authorList>
            <person name="de Groot N.N."/>
        </authorList>
    </citation>
    <scope>NUCLEOTIDE SEQUENCE [LARGE SCALE GENOMIC DNA]</scope>
    <source>
        <strain evidence="1 2">LMG 2247</strain>
    </source>
</reference>
<dbReference type="Proteomes" id="UP000199706">
    <property type="component" value="Unassembled WGS sequence"/>
</dbReference>
<dbReference type="RefSeq" id="WP_143016573.1">
    <property type="nucleotide sequence ID" value="NZ_FNCJ01000005.1"/>
</dbReference>
<dbReference type="EMBL" id="FNCJ01000005">
    <property type="protein sequence ID" value="SDG74313.1"/>
    <property type="molecule type" value="Genomic_DNA"/>
</dbReference>
<organism evidence="1 2">
    <name type="scientific">Paraburkholderia phenazinium</name>
    <dbReference type="NCBI Taxonomy" id="60549"/>
    <lineage>
        <taxon>Bacteria</taxon>
        <taxon>Pseudomonadati</taxon>
        <taxon>Pseudomonadota</taxon>
        <taxon>Betaproteobacteria</taxon>
        <taxon>Burkholderiales</taxon>
        <taxon>Burkholderiaceae</taxon>
        <taxon>Paraburkholderia</taxon>
    </lineage>
</organism>
<evidence type="ECO:0000313" key="2">
    <source>
        <dbReference type="Proteomes" id="UP000199706"/>
    </source>
</evidence>
<dbReference type="AlphaFoldDB" id="A0A1G7WQV5"/>
<accession>A0A1G7WQV5</accession>
<sequence>MNEYETLLNMETRHFVSACIENARKQMEREGKLSEFVHVGKFGTGENFNFDLRNMPQNTAAELTKKAAKKVDADFIFYMNECWAIYPKNQTEASALRREFGRVENMPGAVRVVGFQVETHAGQFVAQVPRVTVDEVAKRYTFGAVEFELMRYVQGPFMGLLPTKGTTQ</sequence>
<evidence type="ECO:0000313" key="1">
    <source>
        <dbReference type="EMBL" id="SDG74313.1"/>
    </source>
</evidence>
<gene>
    <name evidence="1" type="ORF">SAMN05216466_10510</name>
</gene>